<evidence type="ECO:0000313" key="2">
    <source>
        <dbReference type="Proteomes" id="UP000070675"/>
    </source>
</evidence>
<reference evidence="2" key="1">
    <citation type="submission" date="2016-01" db="EMBL/GenBank/DDBJ databases">
        <authorList>
            <person name="Mitreva M."/>
            <person name="Pepin K.H."/>
            <person name="Mihindukulasuriya K.A."/>
            <person name="Fulton R."/>
            <person name="Fronick C."/>
            <person name="O'Laughlin M."/>
            <person name="Miner T."/>
            <person name="Herter B."/>
            <person name="Rosa B.A."/>
            <person name="Cordes M."/>
            <person name="Tomlinson C."/>
            <person name="Wollam A."/>
            <person name="Palsikar V.B."/>
            <person name="Mardis E.R."/>
            <person name="Wilson R.K."/>
        </authorList>
    </citation>
    <scope>NUCLEOTIDE SEQUENCE [LARGE SCALE GENOMIC DNA]</scope>
    <source>
        <strain evidence="2">DNF00019</strain>
    </source>
</reference>
<dbReference type="EMBL" id="LSCR01000007">
    <property type="protein sequence ID" value="KXB34987.1"/>
    <property type="molecule type" value="Genomic_DNA"/>
</dbReference>
<evidence type="ECO:0000313" key="1">
    <source>
        <dbReference type="EMBL" id="KXB34987.1"/>
    </source>
</evidence>
<dbReference type="Proteomes" id="UP000070675">
    <property type="component" value="Unassembled WGS sequence"/>
</dbReference>
<proteinExistence type="predicted"/>
<comment type="caution">
    <text evidence="1">The sequence shown here is derived from an EMBL/GenBank/DDBJ whole genome shotgun (WGS) entry which is preliminary data.</text>
</comment>
<name>A0A133XVM1_9ACTN</name>
<dbReference type="PATRIC" id="fig|1393034.3.peg.581"/>
<sequence length="42" mass="4633">MVHQCLRKILLDIAHKTAATVGGIVQILLDFFVTVKNTILTP</sequence>
<dbReference type="STRING" id="1393034.HMPREF3192_00600"/>
<protein>
    <submittedName>
        <fullName evidence="1">Uncharacterized protein</fullName>
    </submittedName>
</protein>
<accession>A0A133XVM1</accession>
<keyword evidence="2" id="KW-1185">Reference proteome</keyword>
<organism evidence="1 2">
    <name type="scientific">Atopobium deltae</name>
    <dbReference type="NCBI Taxonomy" id="1393034"/>
    <lineage>
        <taxon>Bacteria</taxon>
        <taxon>Bacillati</taxon>
        <taxon>Actinomycetota</taxon>
        <taxon>Coriobacteriia</taxon>
        <taxon>Coriobacteriales</taxon>
        <taxon>Atopobiaceae</taxon>
        <taxon>Atopobium</taxon>
    </lineage>
</organism>
<dbReference type="AlphaFoldDB" id="A0A133XVM1"/>
<gene>
    <name evidence="1" type="ORF">HMPREF3192_00600</name>
</gene>